<reference evidence="4 5" key="1">
    <citation type="submission" date="2018-08" db="EMBL/GenBank/DDBJ databases">
        <title>Linezolid Resistance in Mycobacterium abscessus: MIC Distribution and Comprehensive Investigation of Resistance Mechanisms.</title>
        <authorList>
            <person name="Ye M."/>
            <person name="Xu L."/>
            <person name="Zou Y."/>
            <person name="Li B."/>
            <person name="Guo Q."/>
            <person name="Zhang Y."/>
            <person name="Zhan M."/>
            <person name="Xu B."/>
            <person name="Yu F."/>
            <person name="Zhang Z."/>
            <person name="Chu H."/>
        </authorList>
    </citation>
    <scope>NUCLEOTIDE SEQUENCE [LARGE SCALE GENOMIC DNA]</scope>
    <source>
        <strain evidence="4 5">G143</strain>
    </source>
</reference>
<dbReference type="SUPFAM" id="SSF52467">
    <property type="entry name" value="DHS-like NAD/FAD-binding domain"/>
    <property type="match status" value="1"/>
</dbReference>
<evidence type="ECO:0000313" key="5">
    <source>
        <dbReference type="Proteomes" id="UP000284557"/>
    </source>
</evidence>
<dbReference type="RefSeq" id="WP_100477151.1">
    <property type="nucleotide sequence ID" value="NZ_JAMLBT010000006.1"/>
</dbReference>
<dbReference type="InterPro" id="IPR026590">
    <property type="entry name" value="Ssirtuin_cat_dom"/>
</dbReference>
<dbReference type="Proteomes" id="UP000284557">
    <property type="component" value="Unassembled WGS sequence"/>
</dbReference>
<organism evidence="4 5">
    <name type="scientific">Mycobacteroides abscessus</name>
    <dbReference type="NCBI Taxonomy" id="36809"/>
    <lineage>
        <taxon>Bacteria</taxon>
        <taxon>Bacillati</taxon>
        <taxon>Actinomycetota</taxon>
        <taxon>Actinomycetes</taxon>
        <taxon>Mycobacteriales</taxon>
        <taxon>Mycobacteriaceae</taxon>
        <taxon>Mycobacteroides</taxon>
    </lineage>
</organism>
<name>A0ABD7HFJ3_9MYCO</name>
<protein>
    <submittedName>
        <fullName evidence="4">SIR2 family protein</fullName>
    </submittedName>
</protein>
<comment type="caution">
    <text evidence="4">The sequence shown here is derived from an EMBL/GenBank/DDBJ whole genome shotgun (WGS) entry which is preliminary data.</text>
</comment>
<evidence type="ECO:0000313" key="4">
    <source>
        <dbReference type="EMBL" id="RIT26294.1"/>
    </source>
</evidence>
<dbReference type="Pfam" id="PF13289">
    <property type="entry name" value="SIR2_2"/>
    <property type="match status" value="1"/>
</dbReference>
<dbReference type="InterPro" id="IPR029035">
    <property type="entry name" value="DHS-like_NAD/FAD-binding_dom"/>
</dbReference>
<evidence type="ECO:0000256" key="2">
    <source>
        <dbReference type="PROSITE-ProRule" id="PRU00236"/>
    </source>
</evidence>
<keyword evidence="1" id="KW-0520">NAD</keyword>
<dbReference type="PROSITE" id="PS50305">
    <property type="entry name" value="SIRTUIN"/>
    <property type="match status" value="1"/>
</dbReference>
<comment type="caution">
    <text evidence="2">Lacks conserved residue(s) required for the propagation of feature annotation.</text>
</comment>
<evidence type="ECO:0000256" key="1">
    <source>
        <dbReference type="ARBA" id="ARBA00023027"/>
    </source>
</evidence>
<dbReference type="AlphaFoldDB" id="A0ABD7HFJ3"/>
<feature type="domain" description="Deacetylase sirtuin-type" evidence="3">
    <location>
        <begin position="1"/>
        <end position="274"/>
    </location>
</feature>
<dbReference type="EMBL" id="QXBN01000070">
    <property type="protein sequence ID" value="RIT26294.1"/>
    <property type="molecule type" value="Genomic_DNA"/>
</dbReference>
<evidence type="ECO:0000259" key="3">
    <source>
        <dbReference type="PROSITE" id="PS50305"/>
    </source>
</evidence>
<sequence>MPIEPFELVEEYGEAVLSGNAALFIGAGISQGAGLPGWDGLLDPIRTQCNVPKHPDYPLVAEYIANELPGGQADLHRYMLDELTRSPVRPARNHRLIALLRVPQVWTTNYDQLIEIAMDEAGVDAAVAVDEESVRMIASNQRAVIKMHGSLNVSPPQWKSLPVITRTDYERYELEHPRMWTVLRATYLSRTMLFLGFSFTDPNVEILLRLARTLGTAAGDRHVAVLKTPDPGKADEVRLQQLRMTDFQKSGIRVCEIEEYSEITGILTQLLRRTRPARLFVSGSAGSNVAADEQEPILEGWSLAIAQELDHETGWEIASLQGPAGWLVSRDVARLRRIDGRYDATKLTFHFRERPGPPVQLPERVGTAVYTDRDRERLVIDLLDESRAMLVIGGGSRTAEEIEWATWRDVGVVPLASSGGAAYSYWEERRSNPPDLGGRSTDVDLWAHLNDPDPAASASAAHKLLKQAMYQT</sequence>
<gene>
    <name evidence="4" type="ORF">D2E76_28250</name>
</gene>
<proteinExistence type="predicted"/>
<accession>A0ABD7HFJ3</accession>